<accession>A0A3A6Q0Z1</accession>
<dbReference type="EMBL" id="QMDW01000014">
    <property type="protein sequence ID" value="RJX48923.1"/>
    <property type="molecule type" value="Genomic_DNA"/>
</dbReference>
<dbReference type="AlphaFoldDB" id="A0A3A6Q0Z1"/>
<protein>
    <submittedName>
        <fullName evidence="1">Uncharacterized protein</fullName>
    </submittedName>
</protein>
<dbReference type="RefSeq" id="WP_120085137.1">
    <property type="nucleotide sequence ID" value="NZ_QMDW01000014.1"/>
</dbReference>
<evidence type="ECO:0000313" key="1">
    <source>
        <dbReference type="EMBL" id="RJX48923.1"/>
    </source>
</evidence>
<keyword evidence="2" id="KW-1185">Reference proteome</keyword>
<dbReference type="Proteomes" id="UP000281564">
    <property type="component" value="Unassembled WGS sequence"/>
</dbReference>
<evidence type="ECO:0000313" key="2">
    <source>
        <dbReference type="Proteomes" id="UP000281564"/>
    </source>
</evidence>
<name>A0A3A6Q0Z1_9EURY</name>
<organism evidence="1 2">
    <name type="scientific">Halonotius pteroides</name>
    <dbReference type="NCBI Taxonomy" id="268735"/>
    <lineage>
        <taxon>Archaea</taxon>
        <taxon>Methanobacteriati</taxon>
        <taxon>Methanobacteriota</taxon>
        <taxon>Stenosarchaea group</taxon>
        <taxon>Halobacteria</taxon>
        <taxon>Halobacteriales</taxon>
        <taxon>Haloferacaceae</taxon>
        <taxon>Halonotius</taxon>
    </lineage>
</organism>
<gene>
    <name evidence="1" type="ORF">DP106_10310</name>
</gene>
<comment type="caution">
    <text evidence="1">The sequence shown here is derived from an EMBL/GenBank/DDBJ whole genome shotgun (WGS) entry which is preliminary data.</text>
</comment>
<sequence>MSSEAEPRARKLPTESYNQVLAALFHAAQQQAAGTEGPVSKSSLTTNHIARLERLADITLATALNTGSADVLFRDQIAAVEDR</sequence>
<reference evidence="1 2" key="1">
    <citation type="submission" date="2018-06" db="EMBL/GenBank/DDBJ databases">
        <title>Halonotius sp. F13-13 a new haloarchaeeon isolated from a solar saltern from Isla Cristina, Huelva, Spain.</title>
        <authorList>
            <person name="Duran-Viseras A."/>
            <person name="Sanchez-Porro C."/>
            <person name="Ventosa A."/>
        </authorList>
    </citation>
    <scope>NUCLEOTIDE SEQUENCE [LARGE SCALE GENOMIC DNA]</scope>
    <source>
        <strain evidence="1 2">CECT 7525</strain>
    </source>
</reference>
<proteinExistence type="predicted"/>